<name>A0A5J4U405_9EUKA</name>
<sequence length="59" mass="7014">WTRGNKTRRGTTAPSLEQRREQPGRRLHLEFVISNPDAVQAYNTVDLTRIRREHERDID</sequence>
<gene>
    <name evidence="2" type="ORF">EZS28_039124</name>
</gene>
<feature type="non-terminal residue" evidence="2">
    <location>
        <position position="1"/>
    </location>
</feature>
<evidence type="ECO:0000313" key="3">
    <source>
        <dbReference type="Proteomes" id="UP000324800"/>
    </source>
</evidence>
<feature type="region of interest" description="Disordered" evidence="1">
    <location>
        <begin position="1"/>
        <end position="23"/>
    </location>
</feature>
<dbReference type="AlphaFoldDB" id="A0A5J4U405"/>
<organism evidence="2 3">
    <name type="scientific">Streblomastix strix</name>
    <dbReference type="NCBI Taxonomy" id="222440"/>
    <lineage>
        <taxon>Eukaryota</taxon>
        <taxon>Metamonada</taxon>
        <taxon>Preaxostyla</taxon>
        <taxon>Oxymonadida</taxon>
        <taxon>Streblomastigidae</taxon>
        <taxon>Streblomastix</taxon>
    </lineage>
</organism>
<evidence type="ECO:0000313" key="2">
    <source>
        <dbReference type="EMBL" id="KAA6365347.1"/>
    </source>
</evidence>
<reference evidence="2 3" key="1">
    <citation type="submission" date="2019-03" db="EMBL/GenBank/DDBJ databases">
        <title>Single cell metagenomics reveals metabolic interactions within the superorganism composed of flagellate Streblomastix strix and complex community of Bacteroidetes bacteria on its surface.</title>
        <authorList>
            <person name="Treitli S.C."/>
            <person name="Kolisko M."/>
            <person name="Husnik F."/>
            <person name="Keeling P."/>
            <person name="Hampl V."/>
        </authorList>
    </citation>
    <scope>NUCLEOTIDE SEQUENCE [LARGE SCALE GENOMIC DNA]</scope>
    <source>
        <strain evidence="2">ST1C</strain>
    </source>
</reference>
<dbReference type="EMBL" id="SNRW01020550">
    <property type="protein sequence ID" value="KAA6365347.1"/>
    <property type="molecule type" value="Genomic_DNA"/>
</dbReference>
<protein>
    <submittedName>
        <fullName evidence="2">Uncharacterized protein</fullName>
    </submittedName>
</protein>
<comment type="caution">
    <text evidence="2">The sequence shown here is derived from an EMBL/GenBank/DDBJ whole genome shotgun (WGS) entry which is preliminary data.</text>
</comment>
<evidence type="ECO:0000256" key="1">
    <source>
        <dbReference type="SAM" id="MobiDB-lite"/>
    </source>
</evidence>
<dbReference type="Proteomes" id="UP000324800">
    <property type="component" value="Unassembled WGS sequence"/>
</dbReference>
<accession>A0A5J4U405</accession>
<proteinExistence type="predicted"/>